<dbReference type="PANTHER" id="PTHR26312:SF222">
    <property type="entry name" value="EXPRESSED PROTEIN"/>
    <property type="match status" value="1"/>
</dbReference>
<dbReference type="OrthoDB" id="439046at2759"/>
<dbReference type="AlphaFoldDB" id="D8RSC6"/>
<organism evidence="2">
    <name type="scientific">Selaginella moellendorffii</name>
    <name type="common">Spikemoss</name>
    <dbReference type="NCBI Taxonomy" id="88036"/>
    <lineage>
        <taxon>Eukaryota</taxon>
        <taxon>Viridiplantae</taxon>
        <taxon>Streptophyta</taxon>
        <taxon>Embryophyta</taxon>
        <taxon>Tracheophyta</taxon>
        <taxon>Lycopodiopsida</taxon>
        <taxon>Selaginellales</taxon>
        <taxon>Selaginellaceae</taxon>
        <taxon>Selaginella</taxon>
    </lineage>
</organism>
<sequence>YARLIWEFRRDEERAASYFEQAAQASPDDCSVLGAYAAFMWDVDEDEEPKNHAMPVHSAIVSAA</sequence>
<gene>
    <name evidence="1" type="ORF">SELMODRAFT_99982</name>
</gene>
<dbReference type="KEGG" id="smo:SELMODRAFT_99982"/>
<name>D8RSC6_SELML</name>
<dbReference type="Gene3D" id="1.25.40.10">
    <property type="entry name" value="Tetratricopeptide repeat domain"/>
    <property type="match status" value="1"/>
</dbReference>
<accession>D8RSC6</accession>
<dbReference type="PANTHER" id="PTHR26312">
    <property type="entry name" value="TETRATRICOPEPTIDE REPEAT PROTEIN 5"/>
    <property type="match status" value="1"/>
</dbReference>
<dbReference type="Gramene" id="EFJ25044">
    <property type="protein sequence ID" value="EFJ25044"/>
    <property type="gene ID" value="SELMODRAFT_99982"/>
</dbReference>
<reference evidence="1" key="1">
    <citation type="journal article" date="2011" name="Science">
        <title>The Selaginella genome identifies genetic changes associated with the evolution of vascular plants.</title>
        <authorList>
            <person name="Banks J.A."/>
            <person name="Nishiyama T."/>
            <person name="Hasebe M."/>
            <person name="Bowman J.L."/>
            <person name="Gribskov M."/>
            <person name="dePamphilis C."/>
            <person name="Albert V.A."/>
            <person name="Aono N."/>
            <person name="Aoyama T."/>
            <person name="Ambrose B.A."/>
            <person name="Ashton N.W."/>
            <person name="Axtell M.J."/>
            <person name="Barker E."/>
            <person name="Barker M.S."/>
            <person name="Bennetzen J.L."/>
            <person name="Bonawitz N.D."/>
            <person name="Chapple C."/>
            <person name="Cheng C."/>
            <person name="Correa L.G."/>
            <person name="Dacre M."/>
            <person name="DeBarry J."/>
            <person name="Dreyer I."/>
            <person name="Elias M."/>
            <person name="Engstrom E.M."/>
            <person name="Estelle M."/>
            <person name="Feng L."/>
            <person name="Finet C."/>
            <person name="Floyd S.K."/>
            <person name="Frommer W.B."/>
            <person name="Fujita T."/>
            <person name="Gramzow L."/>
            <person name="Gutensohn M."/>
            <person name="Harholt J."/>
            <person name="Hattori M."/>
            <person name="Heyl A."/>
            <person name="Hirai T."/>
            <person name="Hiwatashi Y."/>
            <person name="Ishikawa M."/>
            <person name="Iwata M."/>
            <person name="Karol K.G."/>
            <person name="Koehler B."/>
            <person name="Kolukisaoglu U."/>
            <person name="Kubo M."/>
            <person name="Kurata T."/>
            <person name="Lalonde S."/>
            <person name="Li K."/>
            <person name="Li Y."/>
            <person name="Litt A."/>
            <person name="Lyons E."/>
            <person name="Manning G."/>
            <person name="Maruyama T."/>
            <person name="Michael T.P."/>
            <person name="Mikami K."/>
            <person name="Miyazaki S."/>
            <person name="Morinaga S."/>
            <person name="Murata T."/>
            <person name="Mueller-Roeber B."/>
            <person name="Nelson D.R."/>
            <person name="Obara M."/>
            <person name="Oguri Y."/>
            <person name="Olmstead R.G."/>
            <person name="Onodera N."/>
            <person name="Petersen B.L."/>
            <person name="Pils B."/>
            <person name="Prigge M."/>
            <person name="Rensing S.A."/>
            <person name="Riano-Pachon D.M."/>
            <person name="Roberts A.W."/>
            <person name="Sato Y."/>
            <person name="Scheller H.V."/>
            <person name="Schulz B."/>
            <person name="Schulz C."/>
            <person name="Shakirov E.V."/>
            <person name="Shibagaki N."/>
            <person name="Shinohara N."/>
            <person name="Shippen D.E."/>
            <person name="Soerensen I."/>
            <person name="Sotooka R."/>
            <person name="Sugimoto N."/>
            <person name="Sugita M."/>
            <person name="Sumikawa N."/>
            <person name="Tanurdzic M."/>
            <person name="Theissen G."/>
            <person name="Ulvskov P."/>
            <person name="Wakazuki S."/>
            <person name="Weng J.K."/>
            <person name="Willats W.W."/>
            <person name="Wipf D."/>
            <person name="Wolf P.G."/>
            <person name="Yang L."/>
            <person name="Zimmer A.D."/>
            <person name="Zhu Q."/>
            <person name="Mitros T."/>
            <person name="Hellsten U."/>
            <person name="Loque D."/>
            <person name="Otillar R."/>
            <person name="Salamov A."/>
            <person name="Schmutz J."/>
            <person name="Shapiro H."/>
            <person name="Lindquist E."/>
            <person name="Lucas S."/>
            <person name="Rokhsar D."/>
            <person name="Grigoriev I.V."/>
        </authorList>
    </citation>
    <scope>NUCLEOTIDE SEQUENCE [LARGE SCALE GENOMIC DNA]</scope>
</reference>
<evidence type="ECO:0000313" key="1">
    <source>
        <dbReference type="EMBL" id="EFJ25044.1"/>
    </source>
</evidence>
<keyword evidence="2" id="KW-1185">Reference proteome</keyword>
<protein>
    <recommendedName>
        <fullName evidence="3">Suppressor of forked domain-containing protein</fullName>
    </recommendedName>
</protein>
<proteinExistence type="predicted"/>
<dbReference type="Proteomes" id="UP000001514">
    <property type="component" value="Unassembled WGS sequence"/>
</dbReference>
<dbReference type="InParanoid" id="D8RSC6"/>
<dbReference type="STRING" id="88036.D8RSC6"/>
<dbReference type="EMBL" id="GL377588">
    <property type="protein sequence ID" value="EFJ25044.1"/>
    <property type="molecule type" value="Genomic_DNA"/>
</dbReference>
<evidence type="ECO:0008006" key="3">
    <source>
        <dbReference type="Google" id="ProtNLM"/>
    </source>
</evidence>
<dbReference type="InterPro" id="IPR011990">
    <property type="entry name" value="TPR-like_helical_dom_sf"/>
</dbReference>
<dbReference type="HOGENOM" id="CLU_2874599_0_0_1"/>
<feature type="non-terminal residue" evidence="1">
    <location>
        <position position="1"/>
    </location>
</feature>
<evidence type="ECO:0000313" key="2">
    <source>
        <dbReference type="Proteomes" id="UP000001514"/>
    </source>
</evidence>